<evidence type="ECO:0000313" key="4">
    <source>
        <dbReference type="EMBL" id="EFH49477.1"/>
    </source>
</evidence>
<dbReference type="eggNOG" id="KOG0007">
    <property type="taxonomic scope" value="Eukaryota"/>
</dbReference>
<dbReference type="EMBL" id="GL348718">
    <property type="protein sequence ID" value="EFH49477.1"/>
    <property type="molecule type" value="Genomic_DNA"/>
</dbReference>
<dbReference type="InterPro" id="IPR035967">
    <property type="entry name" value="SWAP/Surp_sf"/>
</dbReference>
<dbReference type="Gene3D" id="1.10.10.790">
    <property type="entry name" value="Surp module"/>
    <property type="match status" value="1"/>
</dbReference>
<dbReference type="Gramene" id="scaffold_600541.1">
    <property type="protein sequence ID" value="scaffold_600541.1"/>
    <property type="gene ID" value="scaffold_600541.1"/>
</dbReference>
<evidence type="ECO:0000313" key="5">
    <source>
        <dbReference type="Proteomes" id="UP000008694"/>
    </source>
</evidence>
<dbReference type="AlphaFoldDB" id="D7LYZ8"/>
<dbReference type="GO" id="GO:0071004">
    <property type="term" value="C:U2-type prespliceosome"/>
    <property type="evidence" value="ECO:0007669"/>
    <property type="project" value="TreeGrafter"/>
</dbReference>
<reference evidence="5" key="1">
    <citation type="journal article" date="2011" name="Nat. Genet.">
        <title>The Arabidopsis lyrata genome sequence and the basis of rapid genome size change.</title>
        <authorList>
            <person name="Hu T.T."/>
            <person name="Pattyn P."/>
            <person name="Bakker E.G."/>
            <person name="Cao J."/>
            <person name="Cheng J.-F."/>
            <person name="Clark R.M."/>
            <person name="Fahlgren N."/>
            <person name="Fawcett J.A."/>
            <person name="Grimwood J."/>
            <person name="Gundlach H."/>
            <person name="Haberer G."/>
            <person name="Hollister J.D."/>
            <person name="Ossowski S."/>
            <person name="Ottilar R.P."/>
            <person name="Salamov A.A."/>
            <person name="Schneeberger K."/>
            <person name="Spannagl M."/>
            <person name="Wang X."/>
            <person name="Yang L."/>
            <person name="Nasrallah M.E."/>
            <person name="Bergelson J."/>
            <person name="Carrington J.C."/>
            <person name="Gaut B.S."/>
            <person name="Schmutz J."/>
            <person name="Mayer K.F.X."/>
            <person name="Van de Peer Y."/>
            <person name="Grigoriev I.V."/>
            <person name="Nordborg M."/>
            <person name="Weigel D."/>
            <person name="Guo Y.-L."/>
        </authorList>
    </citation>
    <scope>NUCLEOTIDE SEQUENCE [LARGE SCALE GENOMIC DNA]</scope>
    <source>
        <strain evidence="5">cv. MN47</strain>
    </source>
</reference>
<keyword evidence="5" id="KW-1185">Reference proteome</keyword>
<dbReference type="GO" id="GO:0071013">
    <property type="term" value="C:catalytic step 2 spliceosome"/>
    <property type="evidence" value="ECO:0007669"/>
    <property type="project" value="TreeGrafter"/>
</dbReference>
<dbReference type="GO" id="GO:0000381">
    <property type="term" value="P:regulation of alternative mRNA splicing, via spliceosome"/>
    <property type="evidence" value="ECO:0007669"/>
    <property type="project" value="TreeGrafter"/>
</dbReference>
<accession>D7LYZ8</accession>
<dbReference type="Pfam" id="PF01805">
    <property type="entry name" value="Surp"/>
    <property type="match status" value="1"/>
</dbReference>
<dbReference type="GO" id="GO:0045292">
    <property type="term" value="P:mRNA cis splicing, via spliceosome"/>
    <property type="evidence" value="ECO:0007669"/>
    <property type="project" value="InterPro"/>
</dbReference>
<name>D7LYZ8_ARALL</name>
<dbReference type="InterPro" id="IPR045146">
    <property type="entry name" value="SF3A1"/>
</dbReference>
<dbReference type="PANTHER" id="PTHR15316">
    <property type="entry name" value="SPLICEOSOME ASSOCIATED PROTEIN 114/SWAP SPLICING FACTOR-RELATED"/>
    <property type="match status" value="1"/>
</dbReference>
<evidence type="ECO:0000256" key="1">
    <source>
        <dbReference type="ARBA" id="ARBA00022664"/>
    </source>
</evidence>
<feature type="region of interest" description="Disordered" evidence="2">
    <location>
        <begin position="1"/>
        <end position="28"/>
    </location>
</feature>
<gene>
    <name evidence="4" type="ORF">ARALYDRAFT_908484</name>
</gene>
<dbReference type="Proteomes" id="UP000008694">
    <property type="component" value="Unassembled WGS sequence"/>
</dbReference>
<keyword evidence="1" id="KW-0507">mRNA processing</keyword>
<feature type="domain" description="SURP motif" evidence="3">
    <location>
        <begin position="47"/>
        <end position="91"/>
    </location>
</feature>
<evidence type="ECO:0000256" key="2">
    <source>
        <dbReference type="SAM" id="MobiDB-lite"/>
    </source>
</evidence>
<dbReference type="STRING" id="81972.D7LYZ8"/>
<evidence type="ECO:0000259" key="3">
    <source>
        <dbReference type="PROSITE" id="PS50128"/>
    </source>
</evidence>
<dbReference type="InterPro" id="IPR000061">
    <property type="entry name" value="Surp"/>
</dbReference>
<sequence length="190" mass="21152">MRSGLPDAPATDGAQPDPHPLFSDPPGENRYYPFTYPKGITRKQLGIIKLTAQFMVRSEMNFWEDLMKIVIMNSQPEFDFLKSADTYGLFHRLVCAYSRVLMPCSELSKPDASTEIVVDGFFNLLGGEKKDLHAFVGALDYFANREDEELLPHEHPGMPLPPPPLGLQVPGPYCQMPMPGNVSFSTTAST</sequence>
<proteinExistence type="predicted"/>
<dbReference type="GO" id="GO:0005686">
    <property type="term" value="C:U2 snRNP"/>
    <property type="evidence" value="ECO:0007669"/>
    <property type="project" value="TreeGrafter"/>
</dbReference>
<dbReference type="SUPFAM" id="SSF109905">
    <property type="entry name" value="Surp module (SWAP domain)"/>
    <property type="match status" value="1"/>
</dbReference>
<dbReference type="HOGENOM" id="CLU_1429856_0_0_1"/>
<dbReference type="GO" id="GO:0003723">
    <property type="term" value="F:RNA binding"/>
    <property type="evidence" value="ECO:0007669"/>
    <property type="project" value="InterPro"/>
</dbReference>
<dbReference type="PANTHER" id="PTHR15316:SF6">
    <property type="entry name" value="SURP MOTIF DOMAIN-CONTAINING PROTEIN"/>
    <property type="match status" value="1"/>
</dbReference>
<dbReference type="PROSITE" id="PS50128">
    <property type="entry name" value="SURP"/>
    <property type="match status" value="1"/>
</dbReference>
<protein>
    <recommendedName>
        <fullName evidence="3">SURP motif domain-containing protein</fullName>
    </recommendedName>
</protein>
<organism evidence="5">
    <name type="scientific">Arabidopsis lyrata subsp. lyrata</name>
    <name type="common">Lyre-leaved rock-cress</name>
    <dbReference type="NCBI Taxonomy" id="81972"/>
    <lineage>
        <taxon>Eukaryota</taxon>
        <taxon>Viridiplantae</taxon>
        <taxon>Streptophyta</taxon>
        <taxon>Embryophyta</taxon>
        <taxon>Tracheophyta</taxon>
        <taxon>Spermatophyta</taxon>
        <taxon>Magnoliopsida</taxon>
        <taxon>eudicotyledons</taxon>
        <taxon>Gunneridae</taxon>
        <taxon>Pentapetalae</taxon>
        <taxon>rosids</taxon>
        <taxon>malvids</taxon>
        <taxon>Brassicales</taxon>
        <taxon>Brassicaceae</taxon>
        <taxon>Camelineae</taxon>
        <taxon>Arabidopsis</taxon>
    </lineage>
</organism>